<proteinExistence type="predicted"/>
<organism evidence="4 5">
    <name type="scientific">Neocucurbitaria cava</name>
    <dbReference type="NCBI Taxonomy" id="798079"/>
    <lineage>
        <taxon>Eukaryota</taxon>
        <taxon>Fungi</taxon>
        <taxon>Dikarya</taxon>
        <taxon>Ascomycota</taxon>
        <taxon>Pezizomycotina</taxon>
        <taxon>Dothideomycetes</taxon>
        <taxon>Pleosporomycetidae</taxon>
        <taxon>Pleosporales</taxon>
        <taxon>Pleosporineae</taxon>
        <taxon>Cucurbitariaceae</taxon>
        <taxon>Neocucurbitaria</taxon>
    </lineage>
</organism>
<dbReference type="Pfam" id="PF06985">
    <property type="entry name" value="HET"/>
    <property type="match status" value="1"/>
</dbReference>
<name>A0A9W8Y443_9PLEO</name>
<dbReference type="PANTHER" id="PTHR10622">
    <property type="entry name" value="HET DOMAIN-CONTAINING PROTEIN"/>
    <property type="match status" value="1"/>
</dbReference>
<gene>
    <name evidence="4" type="ORF">N0V83_007333</name>
</gene>
<feature type="compositionally biased region" description="Acidic residues" evidence="2">
    <location>
        <begin position="633"/>
        <end position="651"/>
    </location>
</feature>
<evidence type="ECO:0000256" key="1">
    <source>
        <dbReference type="ARBA" id="ARBA00023242"/>
    </source>
</evidence>
<evidence type="ECO:0000259" key="3">
    <source>
        <dbReference type="Pfam" id="PF06985"/>
    </source>
</evidence>
<dbReference type="GO" id="GO:0008270">
    <property type="term" value="F:zinc ion binding"/>
    <property type="evidence" value="ECO:0007669"/>
    <property type="project" value="InterPro"/>
</dbReference>
<dbReference type="EMBL" id="JAPEUY010000013">
    <property type="protein sequence ID" value="KAJ4366808.1"/>
    <property type="molecule type" value="Genomic_DNA"/>
</dbReference>
<keyword evidence="5" id="KW-1185">Reference proteome</keyword>
<evidence type="ECO:0000313" key="4">
    <source>
        <dbReference type="EMBL" id="KAJ4366808.1"/>
    </source>
</evidence>
<feature type="region of interest" description="Disordered" evidence="2">
    <location>
        <begin position="671"/>
        <end position="701"/>
    </location>
</feature>
<feature type="compositionally biased region" description="Low complexity" evidence="2">
    <location>
        <begin position="676"/>
        <end position="686"/>
    </location>
</feature>
<accession>A0A9W8Y443</accession>
<dbReference type="Proteomes" id="UP001140560">
    <property type="component" value="Unassembled WGS sequence"/>
</dbReference>
<evidence type="ECO:0000256" key="2">
    <source>
        <dbReference type="SAM" id="MobiDB-lite"/>
    </source>
</evidence>
<comment type="caution">
    <text evidence="4">The sequence shown here is derived from an EMBL/GenBank/DDBJ whole genome shotgun (WGS) entry which is preliminary data.</text>
</comment>
<evidence type="ECO:0000313" key="5">
    <source>
        <dbReference type="Proteomes" id="UP001140560"/>
    </source>
</evidence>
<dbReference type="AlphaFoldDB" id="A0A9W8Y443"/>
<feature type="domain" description="Heterokaryon incompatibility" evidence="3">
    <location>
        <begin position="22"/>
        <end position="114"/>
    </location>
</feature>
<dbReference type="GO" id="GO:0000981">
    <property type="term" value="F:DNA-binding transcription factor activity, RNA polymerase II-specific"/>
    <property type="evidence" value="ECO:0007669"/>
    <property type="project" value="InterPro"/>
</dbReference>
<sequence length="843" mass="95293">MRLLNVRTYQLKSELGKEKPQYAILSHTWEDDEVLFEDLKSTSEINWRAKKGFFKIKFACEQALKDGYDFIWIDTCCINKESSAELSEAINSMFTWYREASICYAYLSDAEHENMAMFSRCRWFGRGWTLQEMIAPDHVHFYDKHWVYLGSRISLATKIREATGIIEDILIRNHVDSGSTPTDHIPEGITTPYTCKHCGSTITESVHKTLGMVSIAKRMNWASKRATTRVEDIAYCLMGLFDVNMPLLYGEGEKAFFRLQETILKNSRDHSILAFRVNPSIGTIVRYDSALLAPHPSYFRDDIQREWKHADGHPKLILSEDPVEVAQYDIRDIERLRITICSDQVSDFSDSSLGIPLRFNAFSAGGHDLYTVGTASPALVGDYVPTIEQNTVGIISFYSHQFENFFIAWGHFVTSSDEKRWCRIWTLSQVLNVLNLGSAPHDDDAVEEIVQAVERGGQTSILLQPNRTNMFDEDVMFIESTGLSVLKVKVKMSEPAKLPSPRLTITVDLALAPRHLNTTTNPNSFNSHSVPYEQLGLLFTRIMTKGINTLEHIAGWLNDLDITDGDEDESESDGSKTQDKRHTPNAPQRQPYVGEICDEISPTNTSFSGTSIFDSPLRKYSRLEHAAPSSEHIDDDDDTSDATSVDEEAWEQNEKNKHVEDVQHTHSNVAHANGASSTNSSLNTTSVLDPNPLTPLETPHNPNNVPRTVWLASCLQCTLSNLPCSRTPPSCTRCARKGQAELCLLQRRLFAEEILRVGCTYRVPVLLKMKGESEEVWKRKGEVASEWFAKWRHEQDRRNWVLPDVCGRRGGYPVIGRGVGRVEHPGEGKGQIVHAELIVEMET</sequence>
<feature type="region of interest" description="Disordered" evidence="2">
    <location>
        <begin position="625"/>
        <end position="657"/>
    </location>
</feature>
<keyword evidence="1" id="KW-0539">Nucleus</keyword>
<protein>
    <recommendedName>
        <fullName evidence="3">Heterokaryon incompatibility domain-containing protein</fullName>
    </recommendedName>
</protein>
<dbReference type="CDD" id="cd00067">
    <property type="entry name" value="GAL4"/>
    <property type="match status" value="1"/>
</dbReference>
<reference evidence="4" key="1">
    <citation type="submission" date="2022-10" db="EMBL/GenBank/DDBJ databases">
        <title>Tapping the CABI collections for fungal endophytes: first genome assemblies for Collariella, Neodidymelliopsis, Ascochyta clinopodiicola, Didymella pomorum, Didymosphaeria variabile, Neocosmospora piperis and Neocucurbitaria cava.</title>
        <authorList>
            <person name="Hill R."/>
        </authorList>
    </citation>
    <scope>NUCLEOTIDE SEQUENCE</scope>
    <source>
        <strain evidence="4">IMI 356814</strain>
    </source>
</reference>
<dbReference type="OrthoDB" id="20872at2759"/>
<dbReference type="PANTHER" id="PTHR10622:SF10">
    <property type="entry name" value="HET DOMAIN-CONTAINING PROTEIN"/>
    <property type="match status" value="1"/>
</dbReference>
<feature type="region of interest" description="Disordered" evidence="2">
    <location>
        <begin position="564"/>
        <end position="593"/>
    </location>
</feature>
<feature type="compositionally biased region" description="Basic and acidic residues" evidence="2">
    <location>
        <begin position="573"/>
        <end position="582"/>
    </location>
</feature>
<dbReference type="InterPro" id="IPR001138">
    <property type="entry name" value="Zn2Cys6_DnaBD"/>
</dbReference>
<dbReference type="InterPro" id="IPR010730">
    <property type="entry name" value="HET"/>
</dbReference>